<organism evidence="2 3">
    <name type="scientific">Puia dinghuensis</name>
    <dbReference type="NCBI Taxonomy" id="1792502"/>
    <lineage>
        <taxon>Bacteria</taxon>
        <taxon>Pseudomonadati</taxon>
        <taxon>Bacteroidota</taxon>
        <taxon>Chitinophagia</taxon>
        <taxon>Chitinophagales</taxon>
        <taxon>Chitinophagaceae</taxon>
        <taxon>Puia</taxon>
    </lineage>
</organism>
<dbReference type="InterPro" id="IPR001509">
    <property type="entry name" value="Epimerase_deHydtase"/>
</dbReference>
<protein>
    <submittedName>
        <fullName evidence="2">NAD-dependent epimerase</fullName>
    </submittedName>
</protein>
<dbReference type="Pfam" id="PF01370">
    <property type="entry name" value="Epimerase"/>
    <property type="match status" value="1"/>
</dbReference>
<dbReference type="EMBL" id="BMJC01000004">
    <property type="protein sequence ID" value="GGB09334.1"/>
    <property type="molecule type" value="Genomic_DNA"/>
</dbReference>
<dbReference type="InterPro" id="IPR051783">
    <property type="entry name" value="NAD(P)-dependent_oxidoreduct"/>
</dbReference>
<evidence type="ECO:0000313" key="3">
    <source>
        <dbReference type="Proteomes" id="UP000607559"/>
    </source>
</evidence>
<dbReference type="PANTHER" id="PTHR48079:SF6">
    <property type="entry name" value="NAD(P)-BINDING DOMAIN-CONTAINING PROTEIN-RELATED"/>
    <property type="match status" value="1"/>
</dbReference>
<dbReference type="GO" id="GO:0004029">
    <property type="term" value="F:aldehyde dehydrogenase (NAD+) activity"/>
    <property type="evidence" value="ECO:0007669"/>
    <property type="project" value="TreeGrafter"/>
</dbReference>
<feature type="domain" description="NAD-dependent epimerase/dehydratase" evidence="1">
    <location>
        <begin position="10"/>
        <end position="232"/>
    </location>
</feature>
<evidence type="ECO:0000259" key="1">
    <source>
        <dbReference type="Pfam" id="PF01370"/>
    </source>
</evidence>
<dbReference type="Gene3D" id="3.40.50.720">
    <property type="entry name" value="NAD(P)-binding Rossmann-like Domain"/>
    <property type="match status" value="1"/>
</dbReference>
<dbReference type="Proteomes" id="UP000607559">
    <property type="component" value="Unassembled WGS sequence"/>
</dbReference>
<name>A0A8J2UFE7_9BACT</name>
<dbReference type="GO" id="GO:0005737">
    <property type="term" value="C:cytoplasm"/>
    <property type="evidence" value="ECO:0007669"/>
    <property type="project" value="TreeGrafter"/>
</dbReference>
<accession>A0A8J2UFE7</accession>
<reference evidence="2" key="2">
    <citation type="submission" date="2020-09" db="EMBL/GenBank/DDBJ databases">
        <authorList>
            <person name="Sun Q."/>
            <person name="Zhou Y."/>
        </authorList>
    </citation>
    <scope>NUCLEOTIDE SEQUENCE</scope>
    <source>
        <strain evidence="2">CGMCC 1.15448</strain>
    </source>
</reference>
<comment type="caution">
    <text evidence="2">The sequence shown here is derived from an EMBL/GenBank/DDBJ whole genome shotgun (WGS) entry which is preliminary data.</text>
</comment>
<sequence>MNNHSAKRKVLVTGGTGFLGAYIIKDLLEKGWSVRALRRSSSPPAFIPAVIWDEVEWVNGDILDVSGLGEAMEGTDAVIHAAAKISFSHRDRRELFRTNIEGTANVVNIALEQNIRRFVHVSSVAALGRTGKGENVTEGKSWEENRWNTNYAISKFRGEVEVWRGIGEGLPAVIVNPSTILGYGDWDHSSCTLFRSAWKEFPWYTEGVNGFVDVKDVARAVVSLLETDIVGERYILNGDNWTFRRVFESIAAGFGKKPPTREATPFLAGIAWRTERIKSLFSGKPSMLTRESARVAQSLTYFDNSKIRAQLPGFAFTPLEKTIKDACEDYLRGLA</sequence>
<reference evidence="2" key="1">
    <citation type="journal article" date="2014" name="Int. J. Syst. Evol. Microbiol.">
        <title>Complete genome sequence of Corynebacterium casei LMG S-19264T (=DSM 44701T), isolated from a smear-ripened cheese.</title>
        <authorList>
            <consortium name="US DOE Joint Genome Institute (JGI-PGF)"/>
            <person name="Walter F."/>
            <person name="Albersmeier A."/>
            <person name="Kalinowski J."/>
            <person name="Ruckert C."/>
        </authorList>
    </citation>
    <scope>NUCLEOTIDE SEQUENCE</scope>
    <source>
        <strain evidence="2">CGMCC 1.15448</strain>
    </source>
</reference>
<proteinExistence type="predicted"/>
<dbReference type="InterPro" id="IPR036291">
    <property type="entry name" value="NAD(P)-bd_dom_sf"/>
</dbReference>
<dbReference type="RefSeq" id="WP_188934258.1">
    <property type="nucleotide sequence ID" value="NZ_BMJC01000004.1"/>
</dbReference>
<dbReference type="SUPFAM" id="SSF51735">
    <property type="entry name" value="NAD(P)-binding Rossmann-fold domains"/>
    <property type="match status" value="1"/>
</dbReference>
<evidence type="ECO:0000313" key="2">
    <source>
        <dbReference type="EMBL" id="GGB09334.1"/>
    </source>
</evidence>
<dbReference type="AlphaFoldDB" id="A0A8J2UFE7"/>
<dbReference type="PANTHER" id="PTHR48079">
    <property type="entry name" value="PROTEIN YEEZ"/>
    <property type="match status" value="1"/>
</dbReference>
<keyword evidence="3" id="KW-1185">Reference proteome</keyword>
<gene>
    <name evidence="2" type="ORF">GCM10011511_36080</name>
</gene>